<keyword evidence="11" id="KW-1185">Reference proteome</keyword>
<evidence type="ECO:0000256" key="5">
    <source>
        <dbReference type="ARBA" id="ARBA00022741"/>
    </source>
</evidence>
<keyword evidence="5" id="KW-0547">Nucleotide-binding</keyword>
<dbReference type="PROSITE" id="PS50109">
    <property type="entry name" value="HIS_KIN"/>
    <property type="match status" value="1"/>
</dbReference>
<organism evidence="10 11">
    <name type="scientific">Rosistilla carotiformis</name>
    <dbReference type="NCBI Taxonomy" id="2528017"/>
    <lineage>
        <taxon>Bacteria</taxon>
        <taxon>Pseudomonadati</taxon>
        <taxon>Planctomycetota</taxon>
        <taxon>Planctomycetia</taxon>
        <taxon>Pirellulales</taxon>
        <taxon>Pirellulaceae</taxon>
        <taxon>Rosistilla</taxon>
    </lineage>
</organism>
<evidence type="ECO:0000256" key="7">
    <source>
        <dbReference type="ARBA" id="ARBA00022840"/>
    </source>
</evidence>
<dbReference type="EMBL" id="CP036348">
    <property type="protein sequence ID" value="QDV70623.1"/>
    <property type="molecule type" value="Genomic_DNA"/>
</dbReference>
<evidence type="ECO:0000256" key="6">
    <source>
        <dbReference type="ARBA" id="ARBA00022777"/>
    </source>
</evidence>
<reference evidence="10 11" key="1">
    <citation type="submission" date="2019-02" db="EMBL/GenBank/DDBJ databases">
        <title>Deep-cultivation of Planctomycetes and their phenomic and genomic characterization uncovers novel biology.</title>
        <authorList>
            <person name="Wiegand S."/>
            <person name="Jogler M."/>
            <person name="Boedeker C."/>
            <person name="Pinto D."/>
            <person name="Vollmers J."/>
            <person name="Rivas-Marin E."/>
            <person name="Kohn T."/>
            <person name="Peeters S.H."/>
            <person name="Heuer A."/>
            <person name="Rast P."/>
            <person name="Oberbeckmann S."/>
            <person name="Bunk B."/>
            <person name="Jeske O."/>
            <person name="Meyerdierks A."/>
            <person name="Storesund J.E."/>
            <person name="Kallscheuer N."/>
            <person name="Luecker S."/>
            <person name="Lage O.M."/>
            <person name="Pohl T."/>
            <person name="Merkel B.J."/>
            <person name="Hornburger P."/>
            <person name="Mueller R.-W."/>
            <person name="Bruemmer F."/>
            <person name="Labrenz M."/>
            <person name="Spormann A.M."/>
            <person name="Op den Camp H."/>
            <person name="Overmann J."/>
            <person name="Amann R."/>
            <person name="Jetten M.S.M."/>
            <person name="Mascher T."/>
            <person name="Medema M.H."/>
            <person name="Devos D.P."/>
            <person name="Kaster A.-K."/>
            <person name="Ovreas L."/>
            <person name="Rohde M."/>
            <person name="Galperin M.Y."/>
            <person name="Jogler C."/>
        </authorList>
    </citation>
    <scope>NUCLEOTIDE SEQUENCE [LARGE SCALE GENOMIC DNA]</scope>
    <source>
        <strain evidence="10 11">Poly24</strain>
    </source>
</reference>
<accession>A0A518JYL3</accession>
<evidence type="ECO:0000256" key="8">
    <source>
        <dbReference type="ARBA" id="ARBA00023012"/>
    </source>
</evidence>
<keyword evidence="7" id="KW-0067">ATP-binding</keyword>
<dbReference type="Gene3D" id="1.10.287.130">
    <property type="match status" value="1"/>
</dbReference>
<dbReference type="FunFam" id="3.30.565.10:FF:000006">
    <property type="entry name" value="Sensor histidine kinase WalK"/>
    <property type="match status" value="1"/>
</dbReference>
<evidence type="ECO:0000259" key="9">
    <source>
        <dbReference type="PROSITE" id="PS50109"/>
    </source>
</evidence>
<sequence length="259" mass="28131">MTLTNTDQRLSDQERIAYLTHQLQQAQALASLGELTGTATHEFNNVLMTILNYAKLGIRHKDEPTRDKALTKILAAAERAAKITRTILATARNRSDDFEPTDLASIIDDSLMLLERELRQYRVTVETDLQEVPAARANGNQIQRVLLNLVINARQAMPDGGTISIGLRSNPEANEVLLTVRDSGCGIPQEQLPSIFEPFFSTKSGPDASGKGGTGLGLSACRDIIQEHGGRIRVESTVGRGTAFIIRLPVASKTETAAA</sequence>
<dbReference type="SMART" id="SM00387">
    <property type="entry name" value="HATPase_c"/>
    <property type="match status" value="1"/>
</dbReference>
<dbReference type="SUPFAM" id="SSF47384">
    <property type="entry name" value="Homodimeric domain of signal transducing histidine kinase"/>
    <property type="match status" value="1"/>
</dbReference>
<dbReference type="Proteomes" id="UP000315082">
    <property type="component" value="Chromosome"/>
</dbReference>
<dbReference type="InterPro" id="IPR036890">
    <property type="entry name" value="HATPase_C_sf"/>
</dbReference>
<evidence type="ECO:0000256" key="3">
    <source>
        <dbReference type="ARBA" id="ARBA00022553"/>
    </source>
</evidence>
<dbReference type="Gene3D" id="3.30.565.10">
    <property type="entry name" value="Histidine kinase-like ATPase, C-terminal domain"/>
    <property type="match status" value="1"/>
</dbReference>
<dbReference type="Pfam" id="PF00512">
    <property type="entry name" value="HisKA"/>
    <property type="match status" value="1"/>
</dbReference>
<dbReference type="PRINTS" id="PR00344">
    <property type="entry name" value="BCTRLSENSOR"/>
</dbReference>
<dbReference type="PANTHER" id="PTHR43065">
    <property type="entry name" value="SENSOR HISTIDINE KINASE"/>
    <property type="match status" value="1"/>
</dbReference>
<gene>
    <name evidence="10" type="primary">virA</name>
    <name evidence="10" type="ORF">Poly24_43490</name>
</gene>
<evidence type="ECO:0000256" key="1">
    <source>
        <dbReference type="ARBA" id="ARBA00000085"/>
    </source>
</evidence>
<feature type="domain" description="Histidine kinase" evidence="9">
    <location>
        <begin position="38"/>
        <end position="252"/>
    </location>
</feature>
<dbReference type="InterPro" id="IPR003661">
    <property type="entry name" value="HisK_dim/P_dom"/>
</dbReference>
<keyword evidence="3" id="KW-0597">Phosphoprotein</keyword>
<keyword evidence="8" id="KW-0902">Two-component regulatory system</keyword>
<evidence type="ECO:0000313" key="11">
    <source>
        <dbReference type="Proteomes" id="UP000315082"/>
    </source>
</evidence>
<dbReference type="InterPro" id="IPR003594">
    <property type="entry name" value="HATPase_dom"/>
</dbReference>
<dbReference type="GO" id="GO:0000155">
    <property type="term" value="F:phosphorelay sensor kinase activity"/>
    <property type="evidence" value="ECO:0007669"/>
    <property type="project" value="InterPro"/>
</dbReference>
<keyword evidence="6" id="KW-0418">Kinase</keyword>
<proteinExistence type="predicted"/>
<dbReference type="InterPro" id="IPR004358">
    <property type="entry name" value="Sig_transdc_His_kin-like_C"/>
</dbReference>
<evidence type="ECO:0000313" key="10">
    <source>
        <dbReference type="EMBL" id="QDV70623.1"/>
    </source>
</evidence>
<dbReference type="KEGG" id="rcf:Poly24_43490"/>
<dbReference type="GO" id="GO:0005524">
    <property type="term" value="F:ATP binding"/>
    <property type="evidence" value="ECO:0007669"/>
    <property type="project" value="UniProtKB-KW"/>
</dbReference>
<dbReference type="PANTHER" id="PTHR43065:SF46">
    <property type="entry name" value="C4-DICARBOXYLATE TRANSPORT SENSOR PROTEIN DCTB"/>
    <property type="match status" value="1"/>
</dbReference>
<dbReference type="RefSeq" id="WP_315852215.1">
    <property type="nucleotide sequence ID" value="NZ_CP036348.1"/>
</dbReference>
<dbReference type="InterPro" id="IPR005467">
    <property type="entry name" value="His_kinase_dom"/>
</dbReference>
<comment type="catalytic activity">
    <reaction evidence="1">
        <text>ATP + protein L-histidine = ADP + protein N-phospho-L-histidine.</text>
        <dbReference type="EC" id="2.7.13.3"/>
    </reaction>
</comment>
<keyword evidence="4 10" id="KW-0808">Transferase</keyword>
<name>A0A518JYL3_9BACT</name>
<evidence type="ECO:0000256" key="2">
    <source>
        <dbReference type="ARBA" id="ARBA00012438"/>
    </source>
</evidence>
<evidence type="ECO:0000256" key="4">
    <source>
        <dbReference type="ARBA" id="ARBA00022679"/>
    </source>
</evidence>
<dbReference type="SUPFAM" id="SSF55874">
    <property type="entry name" value="ATPase domain of HSP90 chaperone/DNA topoisomerase II/histidine kinase"/>
    <property type="match status" value="1"/>
</dbReference>
<dbReference type="InterPro" id="IPR036097">
    <property type="entry name" value="HisK_dim/P_sf"/>
</dbReference>
<dbReference type="AlphaFoldDB" id="A0A518JYL3"/>
<dbReference type="CDD" id="cd00075">
    <property type="entry name" value="HATPase"/>
    <property type="match status" value="1"/>
</dbReference>
<dbReference type="EC" id="2.7.13.3" evidence="2"/>
<protein>
    <recommendedName>
        <fullName evidence="2">histidine kinase</fullName>
        <ecNumber evidence="2">2.7.13.3</ecNumber>
    </recommendedName>
</protein>
<dbReference type="SMART" id="SM00388">
    <property type="entry name" value="HisKA"/>
    <property type="match status" value="1"/>
</dbReference>
<dbReference type="Pfam" id="PF02518">
    <property type="entry name" value="HATPase_c"/>
    <property type="match status" value="1"/>
</dbReference>